<evidence type="ECO:0000256" key="1">
    <source>
        <dbReference type="ARBA" id="ARBA00022737"/>
    </source>
</evidence>
<reference evidence="4" key="1">
    <citation type="submission" date="2021-02" db="EMBL/GenBank/DDBJ databases">
        <authorList>
            <person name="Nowell W R."/>
        </authorList>
    </citation>
    <scope>NUCLEOTIDE SEQUENCE</scope>
</reference>
<evidence type="ECO:0000256" key="2">
    <source>
        <dbReference type="ARBA" id="ARBA00022803"/>
    </source>
</evidence>
<dbReference type="PANTHER" id="PTHR45641:SF1">
    <property type="entry name" value="AAA+ ATPASE DOMAIN-CONTAINING PROTEIN"/>
    <property type="match status" value="1"/>
</dbReference>
<feature type="repeat" description="TPR" evidence="3">
    <location>
        <begin position="666"/>
        <end position="699"/>
    </location>
</feature>
<feature type="repeat" description="TPR" evidence="3">
    <location>
        <begin position="246"/>
        <end position="279"/>
    </location>
</feature>
<dbReference type="AlphaFoldDB" id="A0A818U9J9"/>
<dbReference type="PROSITE" id="PS50293">
    <property type="entry name" value="TPR_REGION"/>
    <property type="match status" value="5"/>
</dbReference>
<dbReference type="InterPro" id="IPR019734">
    <property type="entry name" value="TPR_rpt"/>
</dbReference>
<feature type="repeat" description="TPR" evidence="3">
    <location>
        <begin position="288"/>
        <end position="321"/>
    </location>
</feature>
<dbReference type="Gene3D" id="1.25.40.10">
    <property type="entry name" value="Tetratricopeptide repeat domain"/>
    <property type="match status" value="3"/>
</dbReference>
<proteinExistence type="predicted"/>
<feature type="repeat" description="TPR" evidence="3">
    <location>
        <begin position="540"/>
        <end position="573"/>
    </location>
</feature>
<accession>A0A818U9J9</accession>
<sequence>MTQDNNQREPIDNTISLKHWQSRISQKLIVIWLDPNINEFNDKYYDLIIQLRHITNAVQLLTDVDQYNVDITVVPLIHDLSQVDSIYIFCNNEEVKSKQRLFEWKKKFRQYEQDLISTNIVSFGCVLDLDELDQSYMYSVLLKEILLEMNYDEKAKTHFFKLYRDQYSGYQVDLSRINEMEKNYNQHSPIWWYINKPFIYSILNKALRTQDVTSIIKMGFYLKDLHQHIEQIYSKNTFPSNHPELATTYNNIGLVYDHMGDYSKALACYEKTTEIRQKTLPSNHPNLASSYNNIGSVYQTMGAYPKALSYLEKTLEIQQKTLPPNHPDLATTFNNIGWVCHSMGEYSKALVYLDKSLQIRQASLPSYHPHLANTYNTIGLVYNSIGDYSKALSYYEKTLDIFQKTLPIDHPSHAETYNNIGSVYQTMGDYSKALSYYEKTLGIREKILPSNHPSHAETYNNIGSVYQDMGDYSKALSFYEKTLEIREKTLPPNHPDIAITYNNIGLIYNSMGEYSKALSYYEKTLQIQQKSLPSIHPALADTYNNIGRVHSSMNDYLNTISYYKKALQIQQVVLPFNHPSLATTYNNIGRTHAAREHYSFALQYYQNALKIQENVLPSNHPSLAETYNNVGEMYRLTGDCLTAQQYYDKTLKIQEEVLPPNHPSLATTYSNIGQVYYAMKKYERALSYLEKTLKIQSISFPSNHPSLARSYYNMATILKGLHRYEDAVAHISQAVNIISNSIEPNYSQVEKYQEYLSELSAISSGEKVHKKTISEQWTYPVLFVLSSLEESQDEEQLAVQWILDMASNCRISGNQYIEAGDKDTAREHFQREFFDFMATPNTRVLTLLDPDNKHDWCDTQFNNKIFIRFIDSHLCHNHICTYIINQEMDGHFFFPDTQLELIMHWPPEHSDTRKYIYCRDQTSIKSIRETYGRCIAHKIFPADDLAFEIGHVQVALLRLLAKQAPEESPQRDEIASKAIEELECLSHMLKQMMTDQISEQPVEHN</sequence>
<feature type="repeat" description="TPR" evidence="3">
    <location>
        <begin position="330"/>
        <end position="363"/>
    </location>
</feature>
<dbReference type="EMBL" id="CAJOBE010000908">
    <property type="protein sequence ID" value="CAF3697912.1"/>
    <property type="molecule type" value="Genomic_DNA"/>
</dbReference>
<evidence type="ECO:0008006" key="6">
    <source>
        <dbReference type="Google" id="ProtNLM"/>
    </source>
</evidence>
<organism evidence="4 5">
    <name type="scientific">Rotaria sordida</name>
    <dbReference type="NCBI Taxonomy" id="392033"/>
    <lineage>
        <taxon>Eukaryota</taxon>
        <taxon>Metazoa</taxon>
        <taxon>Spiralia</taxon>
        <taxon>Gnathifera</taxon>
        <taxon>Rotifera</taxon>
        <taxon>Eurotatoria</taxon>
        <taxon>Bdelloidea</taxon>
        <taxon>Philodinida</taxon>
        <taxon>Philodinidae</taxon>
        <taxon>Rotaria</taxon>
    </lineage>
</organism>
<evidence type="ECO:0000313" key="4">
    <source>
        <dbReference type="EMBL" id="CAF3697912.1"/>
    </source>
</evidence>
<dbReference type="SMART" id="SM00028">
    <property type="entry name" value="TPR"/>
    <property type="match status" value="12"/>
</dbReference>
<feature type="repeat" description="TPR" evidence="3">
    <location>
        <begin position="414"/>
        <end position="447"/>
    </location>
</feature>
<keyword evidence="1" id="KW-0677">Repeat</keyword>
<dbReference type="Pfam" id="PF13424">
    <property type="entry name" value="TPR_12"/>
    <property type="match status" value="6"/>
</dbReference>
<dbReference type="SUPFAM" id="SSF48452">
    <property type="entry name" value="TPR-like"/>
    <property type="match status" value="2"/>
</dbReference>
<feature type="repeat" description="TPR" evidence="3">
    <location>
        <begin position="582"/>
        <end position="615"/>
    </location>
</feature>
<feature type="repeat" description="TPR" evidence="3">
    <location>
        <begin position="624"/>
        <end position="657"/>
    </location>
</feature>
<feature type="repeat" description="TPR" evidence="3">
    <location>
        <begin position="498"/>
        <end position="531"/>
    </location>
</feature>
<name>A0A818U9J9_9BILA</name>
<feature type="repeat" description="TPR" evidence="3">
    <location>
        <begin position="372"/>
        <end position="405"/>
    </location>
</feature>
<dbReference type="Proteomes" id="UP000663874">
    <property type="component" value="Unassembled WGS sequence"/>
</dbReference>
<feature type="repeat" description="TPR" evidence="3">
    <location>
        <begin position="456"/>
        <end position="489"/>
    </location>
</feature>
<dbReference type="InterPro" id="IPR011990">
    <property type="entry name" value="TPR-like_helical_dom_sf"/>
</dbReference>
<evidence type="ECO:0000256" key="3">
    <source>
        <dbReference type="PROSITE-ProRule" id="PRU00339"/>
    </source>
</evidence>
<keyword evidence="2 3" id="KW-0802">TPR repeat</keyword>
<dbReference type="PROSITE" id="PS50005">
    <property type="entry name" value="TPR"/>
    <property type="match status" value="11"/>
</dbReference>
<gene>
    <name evidence="4" type="ORF">FNK824_LOCUS8959</name>
</gene>
<protein>
    <recommendedName>
        <fullName evidence="6">UDP-N-acetylglucosamine--peptide N-acetylglucosaminyltransferase SPINDLY</fullName>
    </recommendedName>
</protein>
<dbReference type="PANTHER" id="PTHR45641">
    <property type="entry name" value="TETRATRICOPEPTIDE REPEAT PROTEIN (AFU_ORTHOLOGUE AFUA_6G03870)"/>
    <property type="match status" value="1"/>
</dbReference>
<comment type="caution">
    <text evidence="4">The sequence shown here is derived from an EMBL/GenBank/DDBJ whole genome shotgun (WGS) entry which is preliminary data.</text>
</comment>
<evidence type="ECO:0000313" key="5">
    <source>
        <dbReference type="Proteomes" id="UP000663874"/>
    </source>
</evidence>
<dbReference type="Pfam" id="PF13181">
    <property type="entry name" value="TPR_8"/>
    <property type="match status" value="1"/>
</dbReference>